<protein>
    <submittedName>
        <fullName evidence="4">Ribosomal protein S18 acetylase RimI-like enzyme</fullName>
    </submittedName>
</protein>
<evidence type="ECO:0000313" key="4">
    <source>
        <dbReference type="EMBL" id="MBB5840685.1"/>
    </source>
</evidence>
<comment type="caution">
    <text evidence="4">The sequence shown here is derived from an EMBL/GenBank/DDBJ whole genome shotgun (WGS) entry which is preliminary data.</text>
</comment>
<dbReference type="EMBL" id="JACHMY010000001">
    <property type="protein sequence ID" value="MBB5840685.1"/>
    <property type="molecule type" value="Genomic_DNA"/>
</dbReference>
<dbReference type="PROSITE" id="PS51186">
    <property type="entry name" value="GNAT"/>
    <property type="match status" value="1"/>
</dbReference>
<evidence type="ECO:0000259" key="3">
    <source>
        <dbReference type="PROSITE" id="PS51186"/>
    </source>
</evidence>
<dbReference type="RefSeq" id="WP_184803225.1">
    <property type="nucleotide sequence ID" value="NZ_JACHMY010000001.1"/>
</dbReference>
<accession>A0A7W9JF76</accession>
<dbReference type="GO" id="GO:0005840">
    <property type="term" value="C:ribosome"/>
    <property type="evidence" value="ECO:0007669"/>
    <property type="project" value="UniProtKB-KW"/>
</dbReference>
<dbReference type="SUPFAM" id="SSF55729">
    <property type="entry name" value="Acyl-CoA N-acyltransferases (Nat)"/>
    <property type="match status" value="1"/>
</dbReference>
<sequence length="150" mass="16282">MTAVEIRRATLADVPAVVALIADDQLGSTRESLDDLTPYAEAFAALDADPNQLLVVADRNGEVVGTFQLTFIPGLSRRGSTRAQIEAVRVAPSTRGTGLGTTLMQWAVDESRRRGCTLVQLTSDKTRTDAHRFYTNLGFTMSHEGFKLAL</sequence>
<dbReference type="AlphaFoldDB" id="A0A7W9JF76"/>
<feature type="domain" description="N-acetyltransferase" evidence="3">
    <location>
        <begin position="4"/>
        <end position="150"/>
    </location>
</feature>
<evidence type="ECO:0000313" key="5">
    <source>
        <dbReference type="Proteomes" id="UP000549971"/>
    </source>
</evidence>
<dbReference type="Gene3D" id="3.40.630.30">
    <property type="match status" value="1"/>
</dbReference>
<proteinExistence type="predicted"/>
<gene>
    <name evidence="4" type="ORF">HDA39_007419</name>
</gene>
<dbReference type="InterPro" id="IPR050832">
    <property type="entry name" value="Bact_Acetyltransf"/>
</dbReference>
<dbReference type="Pfam" id="PF00583">
    <property type="entry name" value="Acetyltransf_1"/>
    <property type="match status" value="1"/>
</dbReference>
<dbReference type="Proteomes" id="UP000549971">
    <property type="component" value="Unassembled WGS sequence"/>
</dbReference>
<evidence type="ECO:0000256" key="2">
    <source>
        <dbReference type="ARBA" id="ARBA00023315"/>
    </source>
</evidence>
<keyword evidence="2" id="KW-0012">Acyltransferase</keyword>
<dbReference type="PANTHER" id="PTHR43877">
    <property type="entry name" value="AMINOALKYLPHOSPHONATE N-ACETYLTRANSFERASE-RELATED-RELATED"/>
    <property type="match status" value="1"/>
</dbReference>
<keyword evidence="4" id="KW-0689">Ribosomal protein</keyword>
<reference evidence="4 5" key="1">
    <citation type="submission" date="2020-08" db="EMBL/GenBank/DDBJ databases">
        <title>Sequencing the genomes of 1000 actinobacteria strains.</title>
        <authorList>
            <person name="Klenk H.-P."/>
        </authorList>
    </citation>
    <scope>NUCLEOTIDE SEQUENCE [LARGE SCALE GENOMIC DNA]</scope>
    <source>
        <strain evidence="4 5">DSM 28967</strain>
    </source>
</reference>
<organism evidence="4 5">
    <name type="scientific">Kribbella italica</name>
    <dbReference type="NCBI Taxonomy" id="1540520"/>
    <lineage>
        <taxon>Bacteria</taxon>
        <taxon>Bacillati</taxon>
        <taxon>Actinomycetota</taxon>
        <taxon>Actinomycetes</taxon>
        <taxon>Propionibacteriales</taxon>
        <taxon>Kribbellaceae</taxon>
        <taxon>Kribbella</taxon>
    </lineage>
</organism>
<keyword evidence="4" id="KW-0687">Ribonucleoprotein</keyword>
<evidence type="ECO:0000256" key="1">
    <source>
        <dbReference type="ARBA" id="ARBA00022679"/>
    </source>
</evidence>
<dbReference type="InterPro" id="IPR016181">
    <property type="entry name" value="Acyl_CoA_acyltransferase"/>
</dbReference>
<name>A0A7W9JF76_9ACTN</name>
<dbReference type="CDD" id="cd04301">
    <property type="entry name" value="NAT_SF"/>
    <property type="match status" value="1"/>
</dbReference>
<dbReference type="PANTHER" id="PTHR43877:SF2">
    <property type="entry name" value="AMINOALKYLPHOSPHONATE N-ACETYLTRANSFERASE-RELATED"/>
    <property type="match status" value="1"/>
</dbReference>
<keyword evidence="1" id="KW-0808">Transferase</keyword>
<dbReference type="InterPro" id="IPR000182">
    <property type="entry name" value="GNAT_dom"/>
</dbReference>
<keyword evidence="5" id="KW-1185">Reference proteome</keyword>
<dbReference type="GO" id="GO:0016747">
    <property type="term" value="F:acyltransferase activity, transferring groups other than amino-acyl groups"/>
    <property type="evidence" value="ECO:0007669"/>
    <property type="project" value="InterPro"/>
</dbReference>